<dbReference type="Gene3D" id="3.40.50.10170">
    <property type="match status" value="1"/>
</dbReference>
<organism evidence="2 3">
    <name type="scientific">Spiroplasma chinense</name>
    <dbReference type="NCBI Taxonomy" id="216932"/>
    <lineage>
        <taxon>Bacteria</taxon>
        <taxon>Bacillati</taxon>
        <taxon>Mycoplasmatota</taxon>
        <taxon>Mollicutes</taxon>
        <taxon>Entomoplasmatales</taxon>
        <taxon>Spiroplasmataceae</taxon>
        <taxon>Spiroplasma</taxon>
    </lineage>
</organism>
<evidence type="ECO:0000313" key="3">
    <source>
        <dbReference type="Proteomes" id="UP000323144"/>
    </source>
</evidence>
<dbReference type="NCBIfam" id="TIGR00762">
    <property type="entry name" value="DegV"/>
    <property type="match status" value="1"/>
</dbReference>
<gene>
    <name evidence="2" type="primary">degV</name>
    <name evidence="2" type="ORF">SCHIN_v1c10430</name>
</gene>
<dbReference type="AlphaFoldDB" id="A0A5B9Y681"/>
<dbReference type="InterPro" id="IPR043168">
    <property type="entry name" value="DegV_C"/>
</dbReference>
<dbReference type="Pfam" id="PF02645">
    <property type="entry name" value="DegV"/>
    <property type="match status" value="1"/>
</dbReference>
<dbReference type="PANTHER" id="PTHR33434:SF2">
    <property type="entry name" value="FATTY ACID-BINDING PROTEIN TM_1468"/>
    <property type="match status" value="1"/>
</dbReference>
<evidence type="ECO:0000313" key="2">
    <source>
        <dbReference type="EMBL" id="QEH62236.1"/>
    </source>
</evidence>
<dbReference type="SUPFAM" id="SSF82549">
    <property type="entry name" value="DAK1/DegV-like"/>
    <property type="match status" value="1"/>
</dbReference>
<proteinExistence type="predicted"/>
<name>A0A5B9Y681_9MOLU</name>
<keyword evidence="3" id="KW-1185">Reference proteome</keyword>
<protein>
    <submittedName>
        <fullName evidence="2">DegV family protein</fullName>
    </submittedName>
</protein>
<dbReference type="Proteomes" id="UP000323144">
    <property type="component" value="Chromosome"/>
</dbReference>
<dbReference type="PANTHER" id="PTHR33434">
    <property type="entry name" value="DEGV DOMAIN-CONTAINING PROTEIN DR_1986-RELATED"/>
    <property type="match status" value="1"/>
</dbReference>
<dbReference type="InterPro" id="IPR050270">
    <property type="entry name" value="DegV_domain_contain"/>
</dbReference>
<reference evidence="2 3" key="1">
    <citation type="submission" date="2019-08" db="EMBL/GenBank/DDBJ databases">
        <title>Complete genome sequence of Spiroplasma chinense CCH (DSM 19755).</title>
        <authorList>
            <person name="Shen H.-Y."/>
            <person name="Lin Y.-C."/>
            <person name="Chou L."/>
            <person name="Kuo C.-H."/>
        </authorList>
    </citation>
    <scope>NUCLEOTIDE SEQUENCE [LARGE SCALE GENOMIC DNA]</scope>
    <source>
        <strain evidence="2 3">CCH</strain>
    </source>
</reference>
<evidence type="ECO:0000256" key="1">
    <source>
        <dbReference type="ARBA" id="ARBA00023121"/>
    </source>
</evidence>
<dbReference type="KEGG" id="schi:SCHIN_v1c10430"/>
<keyword evidence="1" id="KW-0446">Lipid-binding</keyword>
<dbReference type="EMBL" id="CP043026">
    <property type="protein sequence ID" value="QEH62236.1"/>
    <property type="molecule type" value="Genomic_DNA"/>
</dbReference>
<accession>A0A5B9Y681</accession>
<dbReference type="GO" id="GO:0008289">
    <property type="term" value="F:lipid binding"/>
    <property type="evidence" value="ECO:0007669"/>
    <property type="project" value="UniProtKB-KW"/>
</dbReference>
<sequence>MKIAVVIDSSTGIKDVENYKDLYLVPLMITKENGEQVKDDENLSFDEFYALNDSQLLKTSQTVPGNMLGKWDELLKTYNQVICLLLSKGLSGQYNTFRMFSQEEEYKGKVFVIDTNGVSIILKRQVLRALELKEQGKSGEEILNIIEEETKKFNCFIIPKSLDQLVRGGRISKAAAGLAKILKITPILKYNGEIDKEDKTRTFKKAIEQAITLLDKRSTNDKKVIDLSYSRVDSEVLDMVKDLIKEKGFELGLLEEMPNTITCHTGRETFALGIWDK</sequence>
<dbReference type="PROSITE" id="PS51482">
    <property type="entry name" value="DEGV"/>
    <property type="match status" value="1"/>
</dbReference>
<dbReference type="InterPro" id="IPR003797">
    <property type="entry name" value="DegV"/>
</dbReference>
<dbReference type="RefSeq" id="WP_166508600.1">
    <property type="nucleotide sequence ID" value="NZ_CP043026.1"/>
</dbReference>
<dbReference type="Gene3D" id="3.30.1180.10">
    <property type="match status" value="1"/>
</dbReference>